<dbReference type="InterPro" id="IPR005467">
    <property type="entry name" value="His_kinase_dom"/>
</dbReference>
<dbReference type="CDD" id="cd00082">
    <property type="entry name" value="HisKA"/>
    <property type="match status" value="1"/>
</dbReference>
<dbReference type="PANTHER" id="PTHR43642:SF1">
    <property type="entry name" value="HYBRID SIGNAL TRANSDUCTION HISTIDINE KINASE G"/>
    <property type="match status" value="1"/>
</dbReference>
<dbReference type="SMART" id="SM00388">
    <property type="entry name" value="HisKA"/>
    <property type="match status" value="1"/>
</dbReference>
<dbReference type="EMBL" id="JAOCDZ010000009">
    <property type="protein sequence ID" value="MDH0737083.1"/>
    <property type="molecule type" value="Genomic_DNA"/>
</dbReference>
<dbReference type="SUPFAM" id="SSF47384">
    <property type="entry name" value="Homodimeric domain of signal transducing histidine kinase"/>
    <property type="match status" value="1"/>
</dbReference>
<dbReference type="Proteomes" id="UP001161094">
    <property type="component" value="Unassembled WGS sequence"/>
</dbReference>
<evidence type="ECO:0000313" key="6">
    <source>
        <dbReference type="Proteomes" id="UP001161094"/>
    </source>
</evidence>
<dbReference type="RefSeq" id="WP_279995648.1">
    <property type="nucleotide sequence ID" value="NZ_JAOCDZ010000009.1"/>
</dbReference>
<dbReference type="Pfam" id="PF13191">
    <property type="entry name" value="AAA_16"/>
    <property type="match status" value="1"/>
</dbReference>
<dbReference type="PANTHER" id="PTHR43642">
    <property type="entry name" value="HYBRID SIGNAL TRANSDUCTION HISTIDINE KINASE G"/>
    <property type="match status" value="1"/>
</dbReference>
<dbReference type="InterPro" id="IPR004358">
    <property type="entry name" value="Sig_transdc_His_kin-like_C"/>
</dbReference>
<dbReference type="InterPro" id="IPR003018">
    <property type="entry name" value="GAF"/>
</dbReference>
<dbReference type="InterPro" id="IPR029016">
    <property type="entry name" value="GAF-like_dom_sf"/>
</dbReference>
<dbReference type="SUPFAM" id="SSF52540">
    <property type="entry name" value="P-loop containing nucleoside triphosphate hydrolases"/>
    <property type="match status" value="1"/>
</dbReference>
<keyword evidence="3" id="KW-0597">Phosphoprotein</keyword>
<dbReference type="Gene3D" id="3.30.450.40">
    <property type="match status" value="1"/>
</dbReference>
<dbReference type="PRINTS" id="PR00344">
    <property type="entry name" value="BCTRLSENSOR"/>
</dbReference>
<proteinExistence type="predicted"/>
<evidence type="ECO:0000256" key="2">
    <source>
        <dbReference type="ARBA" id="ARBA00012438"/>
    </source>
</evidence>
<dbReference type="Pfam" id="PF02518">
    <property type="entry name" value="HATPase_c"/>
    <property type="match status" value="1"/>
</dbReference>
<dbReference type="SMART" id="SM00387">
    <property type="entry name" value="HATPase_c"/>
    <property type="match status" value="1"/>
</dbReference>
<dbReference type="Gene3D" id="3.30.565.10">
    <property type="entry name" value="Histidine kinase-like ATPase, C-terminal domain"/>
    <property type="match status" value="1"/>
</dbReference>
<evidence type="ECO:0000259" key="4">
    <source>
        <dbReference type="PROSITE" id="PS50109"/>
    </source>
</evidence>
<comment type="catalytic activity">
    <reaction evidence="1">
        <text>ATP + protein L-histidine = ADP + protein N-phospho-L-histidine.</text>
        <dbReference type="EC" id="2.7.13.3"/>
    </reaction>
</comment>
<dbReference type="SUPFAM" id="SSF55874">
    <property type="entry name" value="ATPase domain of HSP90 chaperone/DNA topoisomerase II/histidine kinase"/>
    <property type="match status" value="1"/>
</dbReference>
<dbReference type="SMART" id="SM00065">
    <property type="entry name" value="GAF"/>
    <property type="match status" value="1"/>
</dbReference>
<evidence type="ECO:0000313" key="5">
    <source>
        <dbReference type="EMBL" id="MDH0737083.1"/>
    </source>
</evidence>
<name>A0AA42LPE2_9BURK</name>
<dbReference type="Gene3D" id="3.40.50.300">
    <property type="entry name" value="P-loop containing nucleotide triphosphate hydrolases"/>
    <property type="match status" value="1"/>
</dbReference>
<reference evidence="5" key="1">
    <citation type="submission" date="2022-09" db="EMBL/GenBank/DDBJ databases">
        <title>Intensive care unit water sources are persistently colonized with multi-drug resistant bacteria and are the site of extensive horizontal gene transfer of antibiotic resistance genes.</title>
        <authorList>
            <person name="Diorio-Toth L."/>
        </authorList>
    </citation>
    <scope>NUCLEOTIDE SEQUENCE</scope>
    <source>
        <strain evidence="5">GD03843</strain>
    </source>
</reference>
<dbReference type="InterPro" id="IPR036097">
    <property type="entry name" value="HisK_dim/P_sf"/>
</dbReference>
<dbReference type="SUPFAM" id="SSF55781">
    <property type="entry name" value="GAF domain-like"/>
    <property type="match status" value="1"/>
</dbReference>
<organism evidence="5 6">
    <name type="scientific">Achromobacter spanius</name>
    <dbReference type="NCBI Taxonomy" id="217203"/>
    <lineage>
        <taxon>Bacteria</taxon>
        <taxon>Pseudomonadati</taxon>
        <taxon>Pseudomonadota</taxon>
        <taxon>Betaproteobacteria</taxon>
        <taxon>Burkholderiales</taxon>
        <taxon>Alcaligenaceae</taxon>
        <taxon>Achromobacter</taxon>
    </lineage>
</organism>
<dbReference type="InterPro" id="IPR041664">
    <property type="entry name" value="AAA_16"/>
</dbReference>
<dbReference type="InterPro" id="IPR036890">
    <property type="entry name" value="HATPase_C_sf"/>
</dbReference>
<dbReference type="InterPro" id="IPR003661">
    <property type="entry name" value="HisK_dim/P_dom"/>
</dbReference>
<feature type="domain" description="Histidine kinase" evidence="4">
    <location>
        <begin position="1203"/>
        <end position="1418"/>
    </location>
</feature>
<dbReference type="InterPro" id="IPR027417">
    <property type="entry name" value="P-loop_NTPase"/>
</dbReference>
<accession>A0AA42LPE2</accession>
<evidence type="ECO:0000256" key="1">
    <source>
        <dbReference type="ARBA" id="ARBA00000085"/>
    </source>
</evidence>
<gene>
    <name evidence="5" type="ORF">N5D93_14815</name>
</gene>
<dbReference type="GO" id="GO:0000155">
    <property type="term" value="F:phosphorelay sensor kinase activity"/>
    <property type="evidence" value="ECO:0007669"/>
    <property type="project" value="InterPro"/>
</dbReference>
<comment type="caution">
    <text evidence="5">The sequence shown here is derived from an EMBL/GenBank/DDBJ whole genome shotgun (WGS) entry which is preliminary data.</text>
</comment>
<dbReference type="PROSITE" id="PS50109">
    <property type="entry name" value="HIS_KIN"/>
    <property type="match status" value="1"/>
</dbReference>
<dbReference type="InterPro" id="IPR003594">
    <property type="entry name" value="HATPase_dom"/>
</dbReference>
<dbReference type="Pfam" id="PF00512">
    <property type="entry name" value="HisKA"/>
    <property type="match status" value="1"/>
</dbReference>
<sequence>MPVPDHSATLTVTPFVGRGAELRTLDDALARVTVQGNAELVLLAGPAGSGKSTLVDRLAQRAEQAGASFAGGKSDQQLRDIPYAPITDALRTLTMAALGRDEEALAPLRARLVELLAGQGRAVAEIFPEIEHLIGRTAPLSRVPAKQAQQRVHIALLNTFSAFAQAGFPLVLFIDDLQWADADTLAWLKAYTVNPPSHVLLLGAYRDQDHQAASQAFDWLVHADRWNPVQVTRIAVAPLSAQDVCDLTAAVLNDRVNAVSELGQALHRVTAGNPFFARQLLLTLMDDGVLSFDAASGNWQWNTADVMDPRYSASVVQLMVTRLERFSEAGRRLLGQMACVGLRSADTLLARIADLPVANVATQLQPLVDAGLLRHECGVYVFAHDRVLESAYAMTTPAQRPQAHARIATLMAELWAAQLGDYAFEIANQIERADGVALSLVQRTVFVRVLTLAGRRAKEAAAVQQAAHYVGAACQLMQRNWWTTQYPLAYDVSLLRCECLLAQADFATAAREIGALLARDLPPVDKAAVHRLKATLQTLRSDYEGAIGAALAGLSLLDVPLTRAPSTDAQRDAYDIVQRKLAGRPIASLGHTPVTRNRRVQTVMGLLSTLISSFFVDDGIRFTHLAKMVELTLDHGATPESAYGLSWYGVFIAAQYEDYEDGLSYGLAGMALAEHHGFEAERIATLVAVDQVCPWTQPLSVALGHAHTAVSLGRASGDLGMACYASNHIVSDLLFMGEQLRLVEEEIERGLALTRLIQYVDIELLLKAQHGFTRRLLGTPLYVGDEPASEQARRTHSESTRFWIWLYDGMASFYFHDYAAAVDSLSRAAALKSSVISHINTADCHLYLALATARAPGAAADPDATIAALLPHRARFVKWSRLNPATFRSKLQLIDAELARLRKQPLVALQSLEASGDGAGAAGFVHEQALAHEMAAGLCQANGLLSAARQHVRLAHASYRRWGAVKKAEQVLATHSALLALHADPPEPAERDGATGAADWTIGVRASQLISSEVVLDRLVETLMTNMMEYADAQYGLLLLVRGGAPLIEASARRMGDTCAVTLGSAAPTADALPLTVLNSVLRSHQTLVLADAVVDAPSIHAAMAATRPLRSVLCLPLIRGGMLLGVLYLENNGGPNVFDAGRTAALELLAPHAAISLEMAGLYAQLVDENHRRAQAEMNLRMARSDLARTSHLTVMGGLAASIAHEVNQPLTAIVTSVGASLRWLNRPVPDINEARESLNHIKNNGLRAAEIIRALRSLAKQAPAALAPVRVDDTLGDVLTLTQMEMDAQHVRLLTRLDSDAALVEADRTQLQQVVLNLVTNAIDAMHATPQAQRQLIVSSRLEGDMVEVSVEDRGPGIAADDLGRIFDPFFTTKAQGMGMGLAICRSIIEAHGGTLDAQPLTPCGTRFSFRLERLRTAN</sequence>
<evidence type="ECO:0000256" key="3">
    <source>
        <dbReference type="ARBA" id="ARBA00022553"/>
    </source>
</evidence>
<dbReference type="EC" id="2.7.13.3" evidence="2"/>
<dbReference type="Pfam" id="PF13185">
    <property type="entry name" value="GAF_2"/>
    <property type="match status" value="1"/>
</dbReference>
<dbReference type="InterPro" id="IPR053159">
    <property type="entry name" value="Hybrid_Histidine_Kinase"/>
</dbReference>
<protein>
    <recommendedName>
        <fullName evidence="2">histidine kinase</fullName>
        <ecNumber evidence="2">2.7.13.3</ecNumber>
    </recommendedName>
</protein>
<dbReference type="Gene3D" id="1.10.287.130">
    <property type="match status" value="1"/>
</dbReference>